<evidence type="ECO:0000259" key="5">
    <source>
        <dbReference type="PROSITE" id="PS51126"/>
    </source>
</evidence>
<dbReference type="Gene3D" id="3.10.20.90">
    <property type="entry name" value="Phosphatidylinositol 3-kinase Catalytic Subunit, Chain A, domain 1"/>
    <property type="match status" value="2"/>
</dbReference>
<feature type="domain" description="PDZ" evidence="3">
    <location>
        <begin position="1006"/>
        <end position="1091"/>
    </location>
</feature>
<feature type="compositionally biased region" description="Polar residues" evidence="2">
    <location>
        <begin position="2290"/>
        <end position="2314"/>
    </location>
</feature>
<feature type="compositionally biased region" description="Polar residues" evidence="2">
    <location>
        <begin position="2140"/>
        <end position="2160"/>
    </location>
</feature>
<dbReference type="FunCoup" id="A0A7R8V6E6">
    <property type="interactions" value="447"/>
</dbReference>
<dbReference type="SMART" id="SM00228">
    <property type="entry name" value="PDZ"/>
    <property type="match status" value="1"/>
</dbReference>
<dbReference type="FunFam" id="2.60.200.20:FF:000024">
    <property type="entry name" value="afadin isoform X2"/>
    <property type="match status" value="1"/>
</dbReference>
<dbReference type="SMART" id="SM01132">
    <property type="entry name" value="DIL"/>
    <property type="match status" value="1"/>
</dbReference>
<feature type="compositionally biased region" description="Basic and acidic residues" evidence="2">
    <location>
        <begin position="557"/>
        <end position="570"/>
    </location>
</feature>
<gene>
    <name evidence="6" type="ORF">HERILL_LOCUS15984</name>
</gene>
<dbReference type="InterPro" id="IPR001478">
    <property type="entry name" value="PDZ"/>
</dbReference>
<dbReference type="PANTHER" id="PTHR10398">
    <property type="entry name" value="AFADIN"/>
    <property type="match status" value="1"/>
</dbReference>
<dbReference type="InterPro" id="IPR002710">
    <property type="entry name" value="Dilute_dom"/>
</dbReference>
<dbReference type="SUPFAM" id="SSF50156">
    <property type="entry name" value="PDZ domain-like"/>
    <property type="match status" value="1"/>
</dbReference>
<dbReference type="EMBL" id="LR899014">
    <property type="protein sequence ID" value="CAD7093716.1"/>
    <property type="molecule type" value="Genomic_DNA"/>
</dbReference>
<evidence type="ECO:0000256" key="2">
    <source>
        <dbReference type="SAM" id="MobiDB-lite"/>
    </source>
</evidence>
<feature type="region of interest" description="Disordered" evidence="2">
    <location>
        <begin position="2455"/>
        <end position="2511"/>
    </location>
</feature>
<dbReference type="InterPro" id="IPR000253">
    <property type="entry name" value="FHA_dom"/>
</dbReference>
<feature type="region of interest" description="Disordered" evidence="2">
    <location>
        <begin position="2238"/>
        <end position="2333"/>
    </location>
</feature>
<dbReference type="OrthoDB" id="6260541at2759"/>
<evidence type="ECO:0000259" key="3">
    <source>
        <dbReference type="PROSITE" id="PS50106"/>
    </source>
</evidence>
<dbReference type="Pfam" id="PF00788">
    <property type="entry name" value="RA"/>
    <property type="match status" value="2"/>
</dbReference>
<feature type="compositionally biased region" description="Low complexity" evidence="2">
    <location>
        <begin position="2193"/>
        <end position="2207"/>
    </location>
</feature>
<dbReference type="FunFam" id="3.10.20.90:FF:000033">
    <property type="entry name" value="afadin isoform X1"/>
    <property type="match status" value="1"/>
</dbReference>
<dbReference type="InterPro" id="IPR036034">
    <property type="entry name" value="PDZ_sf"/>
</dbReference>
<feature type="region of interest" description="Disordered" evidence="2">
    <location>
        <begin position="1934"/>
        <end position="1993"/>
    </location>
</feature>
<feature type="region of interest" description="Disordered" evidence="2">
    <location>
        <begin position="526"/>
        <end position="610"/>
    </location>
</feature>
<feature type="domain" description="Dilute" evidence="5">
    <location>
        <begin position="682"/>
        <end position="910"/>
    </location>
</feature>
<dbReference type="PROSITE" id="PS51126">
    <property type="entry name" value="DILUTE"/>
    <property type="match status" value="1"/>
</dbReference>
<feature type="compositionally biased region" description="Polar residues" evidence="2">
    <location>
        <begin position="2238"/>
        <end position="2252"/>
    </location>
</feature>
<reference evidence="6 7" key="1">
    <citation type="submission" date="2020-11" db="EMBL/GenBank/DDBJ databases">
        <authorList>
            <person name="Wallbank WR R."/>
            <person name="Pardo Diaz C."/>
            <person name="Kozak K."/>
            <person name="Martin S."/>
            <person name="Jiggins C."/>
            <person name="Moest M."/>
            <person name="Warren A I."/>
            <person name="Generalovic N T."/>
            <person name="Byers J.R.P. K."/>
            <person name="Montejo-Kovacevich G."/>
            <person name="Yen C E."/>
        </authorList>
    </citation>
    <scope>NUCLEOTIDE SEQUENCE [LARGE SCALE GENOMIC DNA]</scope>
</reference>
<feature type="compositionally biased region" description="Low complexity" evidence="2">
    <location>
        <begin position="1934"/>
        <end position="1945"/>
    </location>
</feature>
<feature type="compositionally biased region" description="Polar residues" evidence="2">
    <location>
        <begin position="1625"/>
        <end position="1645"/>
    </location>
</feature>
<dbReference type="Pfam" id="PF00498">
    <property type="entry name" value="FHA"/>
    <property type="match status" value="1"/>
</dbReference>
<dbReference type="GO" id="GO:0007165">
    <property type="term" value="P:signal transduction"/>
    <property type="evidence" value="ECO:0007669"/>
    <property type="project" value="InterPro"/>
</dbReference>
<dbReference type="Gene3D" id="2.30.42.10">
    <property type="match status" value="1"/>
</dbReference>
<feature type="region of interest" description="Disordered" evidence="2">
    <location>
        <begin position="2089"/>
        <end position="2160"/>
    </location>
</feature>
<name>A0A7R8V6E6_HERIL</name>
<dbReference type="GO" id="GO:0005912">
    <property type="term" value="C:adherens junction"/>
    <property type="evidence" value="ECO:0007669"/>
    <property type="project" value="TreeGrafter"/>
</dbReference>
<proteinExistence type="predicted"/>
<dbReference type="InterPro" id="IPR000159">
    <property type="entry name" value="RA_dom"/>
</dbReference>
<dbReference type="InterPro" id="IPR028842">
    <property type="entry name" value="Afadin"/>
</dbReference>
<feature type="compositionally biased region" description="Basic and acidic residues" evidence="2">
    <location>
        <begin position="2471"/>
        <end position="2482"/>
    </location>
</feature>
<dbReference type="PROSITE" id="PS50106">
    <property type="entry name" value="PDZ"/>
    <property type="match status" value="1"/>
</dbReference>
<dbReference type="GO" id="GO:0050839">
    <property type="term" value="F:cell adhesion molecule binding"/>
    <property type="evidence" value="ECO:0007669"/>
    <property type="project" value="TreeGrafter"/>
</dbReference>
<dbReference type="SUPFAM" id="SSF54236">
    <property type="entry name" value="Ubiquitin-like"/>
    <property type="match status" value="2"/>
</dbReference>
<evidence type="ECO:0000256" key="1">
    <source>
        <dbReference type="ARBA" id="ARBA00022889"/>
    </source>
</evidence>
<accession>A0A7R8V6E6</accession>
<feature type="compositionally biased region" description="Polar residues" evidence="2">
    <location>
        <begin position="591"/>
        <end position="610"/>
    </location>
</feature>
<dbReference type="FunFam" id="2.30.42.10:FF:000032">
    <property type="entry name" value="Afadin isoform A"/>
    <property type="match status" value="1"/>
</dbReference>
<feature type="compositionally biased region" description="Polar residues" evidence="2">
    <location>
        <begin position="2271"/>
        <end position="2281"/>
    </location>
</feature>
<dbReference type="SMART" id="SM00240">
    <property type="entry name" value="FHA"/>
    <property type="match status" value="1"/>
</dbReference>
<feature type="compositionally biased region" description="Polar residues" evidence="2">
    <location>
        <begin position="2113"/>
        <end position="2126"/>
    </location>
</feature>
<evidence type="ECO:0000313" key="6">
    <source>
        <dbReference type="EMBL" id="CAD7093716.1"/>
    </source>
</evidence>
<dbReference type="CDD" id="cd01781">
    <property type="entry name" value="RA2_Afadin"/>
    <property type="match status" value="1"/>
</dbReference>
<feature type="region of interest" description="Disordered" evidence="2">
    <location>
        <begin position="2172"/>
        <end position="2215"/>
    </location>
</feature>
<keyword evidence="1" id="KW-0130">Cell adhesion</keyword>
<feature type="domain" description="Ras-associating" evidence="4">
    <location>
        <begin position="53"/>
        <end position="147"/>
    </location>
</feature>
<organism evidence="6 7">
    <name type="scientific">Hermetia illucens</name>
    <name type="common">Black soldier fly</name>
    <dbReference type="NCBI Taxonomy" id="343691"/>
    <lineage>
        <taxon>Eukaryota</taxon>
        <taxon>Metazoa</taxon>
        <taxon>Ecdysozoa</taxon>
        <taxon>Arthropoda</taxon>
        <taxon>Hexapoda</taxon>
        <taxon>Insecta</taxon>
        <taxon>Pterygota</taxon>
        <taxon>Neoptera</taxon>
        <taxon>Endopterygota</taxon>
        <taxon>Diptera</taxon>
        <taxon>Brachycera</taxon>
        <taxon>Stratiomyomorpha</taxon>
        <taxon>Stratiomyidae</taxon>
        <taxon>Hermetiinae</taxon>
        <taxon>Hermetia</taxon>
    </lineage>
</organism>
<feature type="domain" description="Ras-associating" evidence="4">
    <location>
        <begin position="239"/>
        <end position="331"/>
    </location>
</feature>
<dbReference type="Pfam" id="PF00595">
    <property type="entry name" value="PDZ"/>
    <property type="match status" value="1"/>
</dbReference>
<sequence length="2511" mass="282298">MTAATNHWIFELNADLGLNVKNANTGLKGIEQWRHMKNEYLFALSEPDENLLFHGVMRFYFQDAGQKVATKCIRVASDATVSDVIETLIEKFRPDMRMLSLPNYALYEVHANGEERKLNPDEKPLLVQLNWHIDDREGRFLLRNIDQKSSQIETADTNFKRKLSKREKKEQKKREKLAKLNSDGGDSENHVAEKLYTELPETSFTRSISNPEAVMRRRRQQKLEKKLQQFRSKDGGPDTGGTLKIYGESLCRDVPYKTLLLSIRDCAQAVVREMLTKYGLDKADPLHYCLVQVNSDGTEYILDDDEYPLSILMNHPTSRGSIMFHVRRRPADSQPRRRKKKPLGVSNGSNSISSEREGPMLVEVTHSGDGGRRIKLSSDPVEVGSANTNTLQLFGPSIQARHCLISLLEGVCTVTPLHADALTFVNGHHIQQPTVLHNGSVVMFGRVASYRFIDSPSDGRYNLALSQSQLDSACLYESRSPISPSWNEEDRALSPINSITQGPIHSAKQTYLDSTDSVLTQNRRTDFEKIHHNSNPSMLGADDKGRNSYLSQSGDGMKTKDSEMNLHNDMDGNVDNETKSISSNKSSGSNQDTRNPKMTVNNVNESQNGGQEPILPAVLEFPETHQETFLRQVITELDVNIPTFKLAPVYTLYLCARYRASTHYRPDLQPTERAHKLTIFLHHVANLIYNVVQDQYTDPRILAFWMANSSEFLHFLKSDRHISAFSVQAQEVLAESVQTAFRNLVNCFRVELSQTLNQFLSENIDHDSAAGLVLTVLGSAMALLRRCRVNAALTIQFFSQLFHYINVICFNTIVANSQMCTAEWGKVMSERLQLLELWAERQGLELAAECHLAKIHQCAQFLQAPKTTVENVQQLVCSCFRLNSLQMAALLQQEKIPRNLVDTVIRMAESVADELTRADGREVRLEESPELHLALLLPDDGFSCDVVRGIPSGLVDFLNPLQGAGMCRLAAQPTSVGLWTVYMHQFNQARSPSAMSNKLPQPEVQIIKLHKNSNGMGLSIVAAKGAGQERLGIYIKSVVPGGAADADGRLQAGDQLLRVDGQSLIGITQERAADYLVRTGPVVTLEVAKQGAIYHGLATLLQQPSPVIQREMDDSLEMMPQSQNPNYLSGSEESLSKYVNEPVDRYSRPYSRFAERQPSPTYFQMRRRSSSPLQDDAFRQVQELHIDPRYRDTRPIARSSSNLALTMADTNCTRWDTTPSIYIEQYNDQNPVDVNSMESLNNTTSYSDAHQPLNEDSMASCADSDDIPFIDDGSPSDQDNIYIPPNIIVPKNSSKTGIMVDKSSTSRRSSSGCRKTVSFDLLDYTDRKTNSSDYVEYSFNKSKTCSVISDARLENFGTNTSDFDYGYDDIEDENMRNGIYSQDSPPELKNFDQNELKLDLSHVNSTSSSSTNEASEEDVKEELDKIEIMKRNYQVPLKKSNSSFDICSPYEADLQSRKFGDGKVKVLAKYFEHKSLKQKCKSSPELNITKTNKLNNYEQDQILAQLKEWSIFGSKGREILPEKPCSPKRDTESIWKSEPTLFSYITQTQVRPERLSFLRKTRHCNAHYINTVPLVNACYKSCPNLCKKPTLLHSSPFHSSRFMTLRKLKRHCNRRMSERDLSRMGTDTKTQTSAAPNQHLPNSKSVPALHHVGSLGMSNKSRSIHNLVNNNDQGFYQNLSVYRAQNQSHPSLGERPPIHNQQPATINVAGGPMSMPATTTNLSNQSTVLSRPISAYYNSNNTLTNTMPSSSSMSYITTTSQSTLNSNNINDNISNNNQPQYQTMQMNNRMKNNNGFLRDNQSQQSLRMNQMMAPSMPNIANSSGYASNISASQSMQNVNMISNNQPDFYHHSPYLGNNSNVLPPPEHQRLSANQAISHLRGQAKISEMSEMINRRNQRQEQTLTPMDLQAHNQLAGPGAMQHPNLMNSSLARQNMSMSSPQMQQMTPIKQLPPTAPKPHLGRHPQQPPYIPNSEESSPPLPPSTTHPLYKNSSLPSGGNINYIASSLDPPKVAYYPVNANQSQAGKNFVGANPWEREEREKEHELRREQIRHWRDQQIVELSVLPHRTPQQEEQLKTLVLERDFERRAQEVEDQEDEGEAPYTKENVQEVIRLSNQPIPTPVTNMKQIDIRSVPPPMAHTQHSPPASETSQSSPPMADAQQSFQGYPIQQSQIVPTPTVQPKSILKNNRYDGSNSNTPSSPSKSQKSAKFADDRRLQTDHSIAQLSKEIGSINLSPAETDSSYVKSVQSNSEMNDHKLQHPQHFQPKESPSDSYTQNNSLLTAPPPPPERNSSYVVMSQQQKYRSNNLLSTKPPISSPILDHPATAPKRPPLNNNSIANIQSATTTMTNNSNTQQMTMVTTSTVISSSNTNSIGRDGKRVSFHDDDNNFIPPQEFLGDKSDLDMIREDPNKFLEETTAILQSPTTPEGETWNTSIQQTPGVIGAQEVYRDPRQRRLQEQQQKQQQKSGDGVPEKLSFKEKMKMFALESGEDQTPKDKLKISRAQRDIDAVH</sequence>
<feature type="region of interest" description="Disordered" evidence="2">
    <location>
        <begin position="1616"/>
        <end position="1653"/>
    </location>
</feature>
<feature type="region of interest" description="Disordered" evidence="2">
    <location>
        <begin position="161"/>
        <end position="189"/>
    </location>
</feature>
<dbReference type="GO" id="GO:0007155">
    <property type="term" value="P:cell adhesion"/>
    <property type="evidence" value="ECO:0007669"/>
    <property type="project" value="UniProtKB-KW"/>
</dbReference>
<dbReference type="SMART" id="SM00314">
    <property type="entry name" value="RA"/>
    <property type="match status" value="2"/>
</dbReference>
<dbReference type="InterPro" id="IPR037977">
    <property type="entry name" value="CBD_Afadin"/>
</dbReference>
<dbReference type="CDD" id="cd01782">
    <property type="entry name" value="RA1_Afadin"/>
    <property type="match status" value="1"/>
</dbReference>
<dbReference type="Gene3D" id="2.60.200.20">
    <property type="match status" value="1"/>
</dbReference>
<dbReference type="InterPro" id="IPR029071">
    <property type="entry name" value="Ubiquitin-like_domsf"/>
</dbReference>
<dbReference type="SUPFAM" id="SSF49879">
    <property type="entry name" value="SMAD/FHA domain"/>
    <property type="match status" value="1"/>
</dbReference>
<dbReference type="Proteomes" id="UP000594454">
    <property type="component" value="Chromosome 6"/>
</dbReference>
<dbReference type="InterPro" id="IPR008984">
    <property type="entry name" value="SMAD_FHA_dom_sf"/>
</dbReference>
<feature type="compositionally biased region" description="Polar residues" evidence="2">
    <location>
        <begin position="2172"/>
        <end position="2181"/>
    </location>
</feature>
<evidence type="ECO:0000313" key="7">
    <source>
        <dbReference type="Proteomes" id="UP000594454"/>
    </source>
</evidence>
<dbReference type="CDD" id="cd06789">
    <property type="entry name" value="PDZ_AFDN-like"/>
    <property type="match status" value="1"/>
</dbReference>
<keyword evidence="7" id="KW-1185">Reference proteome</keyword>
<dbReference type="CDD" id="cd15471">
    <property type="entry name" value="Myo5p-like_CBD_afadin"/>
    <property type="match status" value="1"/>
</dbReference>
<dbReference type="PANTHER" id="PTHR10398:SF2">
    <property type="entry name" value="AFADIN"/>
    <property type="match status" value="1"/>
</dbReference>
<evidence type="ECO:0000259" key="4">
    <source>
        <dbReference type="PROSITE" id="PS50200"/>
    </source>
</evidence>
<dbReference type="GO" id="GO:0032880">
    <property type="term" value="P:regulation of protein localization"/>
    <property type="evidence" value="ECO:0007669"/>
    <property type="project" value="TreeGrafter"/>
</dbReference>
<feature type="compositionally biased region" description="Basic and acidic residues" evidence="2">
    <location>
        <begin position="2492"/>
        <end position="2511"/>
    </location>
</feature>
<feature type="compositionally biased region" description="Low complexity" evidence="2">
    <location>
        <begin position="579"/>
        <end position="590"/>
    </location>
</feature>
<protein>
    <recommendedName>
        <fullName evidence="8">Afadin</fullName>
    </recommendedName>
</protein>
<dbReference type="Pfam" id="PF01843">
    <property type="entry name" value="DIL"/>
    <property type="match status" value="1"/>
</dbReference>
<feature type="region of interest" description="Disordered" evidence="2">
    <location>
        <begin position="326"/>
        <end position="359"/>
    </location>
</feature>
<dbReference type="PROSITE" id="PS50200">
    <property type="entry name" value="RA"/>
    <property type="match status" value="2"/>
</dbReference>
<evidence type="ECO:0008006" key="8">
    <source>
        <dbReference type="Google" id="ProtNLM"/>
    </source>
</evidence>
<dbReference type="InParanoid" id="A0A7R8V6E6"/>